<evidence type="ECO:0000313" key="2">
    <source>
        <dbReference type="EMBL" id="KAF2684863.1"/>
    </source>
</evidence>
<feature type="transmembrane region" description="Helical" evidence="1">
    <location>
        <begin position="67"/>
        <end position="91"/>
    </location>
</feature>
<sequence length="157" mass="16517">MIPINATITTNTTGRNNVWLPSGNPSYDVYVSASPLAYVPPAFWHPRSVCLLQPINGGVFLAEEFEMLALLGVAGTAVASAVRWVWVWVWMKLGALNDRRGSRGGFLRMLRVLVAVVGTVGSWFLGPGAVIGVAWKVAKGAGGGAEAGSPSSSSSIF</sequence>
<proteinExistence type="predicted"/>
<organism evidence="2 3">
    <name type="scientific">Lentithecium fluviatile CBS 122367</name>
    <dbReference type="NCBI Taxonomy" id="1168545"/>
    <lineage>
        <taxon>Eukaryota</taxon>
        <taxon>Fungi</taxon>
        <taxon>Dikarya</taxon>
        <taxon>Ascomycota</taxon>
        <taxon>Pezizomycotina</taxon>
        <taxon>Dothideomycetes</taxon>
        <taxon>Pleosporomycetidae</taxon>
        <taxon>Pleosporales</taxon>
        <taxon>Massarineae</taxon>
        <taxon>Lentitheciaceae</taxon>
        <taxon>Lentithecium</taxon>
    </lineage>
</organism>
<dbReference type="AlphaFoldDB" id="A0A6G1J3S7"/>
<keyword evidence="1" id="KW-1133">Transmembrane helix</keyword>
<dbReference type="Proteomes" id="UP000799291">
    <property type="component" value="Unassembled WGS sequence"/>
</dbReference>
<name>A0A6G1J3S7_9PLEO</name>
<keyword evidence="1" id="KW-0812">Transmembrane</keyword>
<gene>
    <name evidence="2" type="ORF">K458DRAFT_417718</name>
</gene>
<dbReference type="EMBL" id="MU005580">
    <property type="protein sequence ID" value="KAF2684863.1"/>
    <property type="molecule type" value="Genomic_DNA"/>
</dbReference>
<keyword evidence="1" id="KW-0472">Membrane</keyword>
<accession>A0A6G1J3S7</accession>
<protein>
    <submittedName>
        <fullName evidence="2">Uncharacterized protein</fullName>
    </submittedName>
</protein>
<reference evidence="2" key="1">
    <citation type="journal article" date="2020" name="Stud. Mycol.">
        <title>101 Dothideomycetes genomes: a test case for predicting lifestyles and emergence of pathogens.</title>
        <authorList>
            <person name="Haridas S."/>
            <person name="Albert R."/>
            <person name="Binder M."/>
            <person name="Bloem J."/>
            <person name="Labutti K."/>
            <person name="Salamov A."/>
            <person name="Andreopoulos B."/>
            <person name="Baker S."/>
            <person name="Barry K."/>
            <person name="Bills G."/>
            <person name="Bluhm B."/>
            <person name="Cannon C."/>
            <person name="Castanera R."/>
            <person name="Culley D."/>
            <person name="Daum C."/>
            <person name="Ezra D."/>
            <person name="Gonzalez J."/>
            <person name="Henrissat B."/>
            <person name="Kuo A."/>
            <person name="Liang C."/>
            <person name="Lipzen A."/>
            <person name="Lutzoni F."/>
            <person name="Magnuson J."/>
            <person name="Mondo S."/>
            <person name="Nolan M."/>
            <person name="Ohm R."/>
            <person name="Pangilinan J."/>
            <person name="Park H.-J."/>
            <person name="Ramirez L."/>
            <person name="Alfaro M."/>
            <person name="Sun H."/>
            <person name="Tritt A."/>
            <person name="Yoshinaga Y."/>
            <person name="Zwiers L.-H."/>
            <person name="Turgeon B."/>
            <person name="Goodwin S."/>
            <person name="Spatafora J."/>
            <person name="Crous P."/>
            <person name="Grigoriev I."/>
        </authorList>
    </citation>
    <scope>NUCLEOTIDE SEQUENCE</scope>
    <source>
        <strain evidence="2">CBS 122367</strain>
    </source>
</reference>
<evidence type="ECO:0000313" key="3">
    <source>
        <dbReference type="Proteomes" id="UP000799291"/>
    </source>
</evidence>
<evidence type="ECO:0000256" key="1">
    <source>
        <dbReference type="SAM" id="Phobius"/>
    </source>
</evidence>
<keyword evidence="3" id="KW-1185">Reference proteome</keyword>
<feature type="transmembrane region" description="Helical" evidence="1">
    <location>
        <begin position="112"/>
        <end position="135"/>
    </location>
</feature>